<dbReference type="EMBL" id="UGKQ01000007">
    <property type="protein sequence ID" value="STS82323.1"/>
    <property type="molecule type" value="Genomic_DNA"/>
</dbReference>
<accession>A0A377TRK8</accession>
<organism evidence="1 2">
    <name type="scientific">Klebsiella pneumoniae</name>
    <dbReference type="NCBI Taxonomy" id="573"/>
    <lineage>
        <taxon>Bacteria</taxon>
        <taxon>Pseudomonadati</taxon>
        <taxon>Pseudomonadota</taxon>
        <taxon>Gammaproteobacteria</taxon>
        <taxon>Enterobacterales</taxon>
        <taxon>Enterobacteriaceae</taxon>
        <taxon>Klebsiella/Raoultella group</taxon>
        <taxon>Klebsiella</taxon>
        <taxon>Klebsiella pneumoniae complex</taxon>
    </lineage>
</organism>
<evidence type="ECO:0000313" key="2">
    <source>
        <dbReference type="Proteomes" id="UP000254938"/>
    </source>
</evidence>
<evidence type="ECO:0000313" key="1">
    <source>
        <dbReference type="EMBL" id="STS82323.1"/>
    </source>
</evidence>
<dbReference type="AlphaFoldDB" id="A0A377TRK8"/>
<name>A0A377TRK8_KLEPN</name>
<gene>
    <name evidence="1" type="ORF">NCTC9140_04073</name>
</gene>
<sequence>MKNSFDDRCLTLGVRRDWLKNDTGWVLKGVYAYTGEFFF</sequence>
<dbReference type="Proteomes" id="UP000254938">
    <property type="component" value="Unassembled WGS sequence"/>
</dbReference>
<reference evidence="1 2" key="1">
    <citation type="submission" date="2018-06" db="EMBL/GenBank/DDBJ databases">
        <authorList>
            <consortium name="Pathogen Informatics"/>
            <person name="Doyle S."/>
        </authorList>
    </citation>
    <scope>NUCLEOTIDE SEQUENCE [LARGE SCALE GENOMIC DNA]</scope>
    <source>
        <strain evidence="1 2">NCTC9140</strain>
    </source>
</reference>
<protein>
    <submittedName>
        <fullName evidence="1">Uncharacterized protein</fullName>
    </submittedName>
</protein>
<proteinExistence type="predicted"/>